<proteinExistence type="predicted"/>
<dbReference type="KEGG" id="psua:FLK61_28315"/>
<keyword evidence="1" id="KW-0472">Membrane</keyword>
<dbReference type="Proteomes" id="UP000318138">
    <property type="component" value="Chromosome"/>
</dbReference>
<organism evidence="2 3">
    <name type="scientific">Paenalkalicoccus suaedae</name>
    <dbReference type="NCBI Taxonomy" id="2592382"/>
    <lineage>
        <taxon>Bacteria</taxon>
        <taxon>Bacillati</taxon>
        <taxon>Bacillota</taxon>
        <taxon>Bacilli</taxon>
        <taxon>Bacillales</taxon>
        <taxon>Bacillaceae</taxon>
        <taxon>Paenalkalicoccus</taxon>
    </lineage>
</organism>
<evidence type="ECO:0000313" key="3">
    <source>
        <dbReference type="Proteomes" id="UP000318138"/>
    </source>
</evidence>
<gene>
    <name evidence="2" type="ORF">FLK61_28315</name>
</gene>
<name>A0A859FBK5_9BACI</name>
<dbReference type="RefSeq" id="WP_176008685.1">
    <property type="nucleotide sequence ID" value="NZ_CP041372.2"/>
</dbReference>
<keyword evidence="1" id="KW-1133">Transmembrane helix</keyword>
<reference evidence="3" key="1">
    <citation type="submission" date="2019-07" db="EMBL/GenBank/DDBJ databases">
        <title>Bacillus alkalisoli sp. nov. isolated from saline soil.</title>
        <authorList>
            <person name="Sun J.-Q."/>
            <person name="Xu L."/>
        </authorList>
    </citation>
    <scope>NUCLEOTIDE SEQUENCE [LARGE SCALE GENOMIC DNA]</scope>
    <source>
        <strain evidence="3">M4U3P1</strain>
    </source>
</reference>
<protein>
    <submittedName>
        <fullName evidence="2">Uncharacterized protein</fullName>
    </submittedName>
</protein>
<sequence>MIAAWKEKEKHEQVHLIITFAIIGVAAIIGLIVGGNEEWFASRNFSAGYMAGSLLSALVLFLIYVLISPLFIKNK</sequence>
<feature type="transmembrane region" description="Helical" evidence="1">
    <location>
        <begin position="47"/>
        <end position="72"/>
    </location>
</feature>
<keyword evidence="3" id="KW-1185">Reference proteome</keyword>
<evidence type="ECO:0000313" key="2">
    <source>
        <dbReference type="EMBL" id="QKS70649.1"/>
    </source>
</evidence>
<keyword evidence="1" id="KW-0812">Transmembrane</keyword>
<evidence type="ECO:0000256" key="1">
    <source>
        <dbReference type="SAM" id="Phobius"/>
    </source>
</evidence>
<dbReference type="EMBL" id="CP041372">
    <property type="protein sequence ID" value="QKS70649.1"/>
    <property type="molecule type" value="Genomic_DNA"/>
</dbReference>
<dbReference type="AlphaFoldDB" id="A0A859FBK5"/>
<feature type="transmembrane region" description="Helical" evidence="1">
    <location>
        <begin position="14"/>
        <end position="35"/>
    </location>
</feature>
<accession>A0A859FBK5</accession>